<dbReference type="PROSITE" id="PS51257">
    <property type="entry name" value="PROKAR_LIPOPROTEIN"/>
    <property type="match status" value="1"/>
</dbReference>
<reference evidence="2 3" key="1">
    <citation type="submission" date="2019-10" db="EMBL/GenBank/DDBJ databases">
        <title>Gracilibacillus salitolerans sp. nov., a moderate halophile isolated from a saline soil in northwest China.</title>
        <authorList>
            <person name="Gan L."/>
        </authorList>
    </citation>
    <scope>NUCLEOTIDE SEQUENCE [LARGE SCALE GENOMIC DNA]</scope>
    <source>
        <strain evidence="2 3">TP2-8</strain>
    </source>
</reference>
<keyword evidence="3" id="KW-1185">Reference proteome</keyword>
<sequence>MMNVKKFQGFVYILSFVLILLAGCNKDLTEELPKSEYGEILEQGNYELKLDKNNYSEKVDQISLEITNNSASNLNFGLIYYLERYINGSWYQIPFKDDTEFQTIGIMVKPNESYTQNISTNHLKYDLSPGKYRVVKPISEEITLATEFEIE</sequence>
<evidence type="ECO:0000313" key="3">
    <source>
        <dbReference type="Proteomes" id="UP000435187"/>
    </source>
</evidence>
<dbReference type="AlphaFoldDB" id="A0A6N7QXP2"/>
<dbReference type="Pfam" id="PF20251">
    <property type="entry name" value="Big_14"/>
    <property type="match status" value="1"/>
</dbReference>
<proteinExistence type="predicted"/>
<evidence type="ECO:0000313" key="2">
    <source>
        <dbReference type="EMBL" id="MRI66817.1"/>
    </source>
</evidence>
<accession>A0A6N7QXP2</accession>
<dbReference type="RefSeq" id="WP_194928272.1">
    <property type="nucleotide sequence ID" value="NZ_WJEE01000021.1"/>
</dbReference>
<evidence type="ECO:0000259" key="1">
    <source>
        <dbReference type="Pfam" id="PF20251"/>
    </source>
</evidence>
<gene>
    <name evidence="2" type="ORF">GH885_10790</name>
</gene>
<feature type="domain" description="Bacterial Ig-like" evidence="1">
    <location>
        <begin position="45"/>
        <end position="149"/>
    </location>
</feature>
<name>A0A6N7QXP2_9BACI</name>
<organism evidence="2 3">
    <name type="scientific">Gracilibacillus thailandensis</name>
    <dbReference type="NCBI Taxonomy" id="563735"/>
    <lineage>
        <taxon>Bacteria</taxon>
        <taxon>Bacillati</taxon>
        <taxon>Bacillota</taxon>
        <taxon>Bacilli</taxon>
        <taxon>Bacillales</taxon>
        <taxon>Bacillaceae</taxon>
        <taxon>Gracilibacillus</taxon>
    </lineage>
</organism>
<dbReference type="EMBL" id="WJEE01000021">
    <property type="protein sequence ID" value="MRI66817.1"/>
    <property type="molecule type" value="Genomic_DNA"/>
</dbReference>
<protein>
    <recommendedName>
        <fullName evidence="1">Bacterial Ig-like domain-containing protein</fullName>
    </recommendedName>
</protein>
<comment type="caution">
    <text evidence="2">The sequence shown here is derived from an EMBL/GenBank/DDBJ whole genome shotgun (WGS) entry which is preliminary data.</text>
</comment>
<dbReference type="Proteomes" id="UP000435187">
    <property type="component" value="Unassembled WGS sequence"/>
</dbReference>
<dbReference type="InterPro" id="IPR046878">
    <property type="entry name" value="Big_14"/>
</dbReference>